<reference evidence="1 3" key="1">
    <citation type="submission" date="2022-09" db="EMBL/GenBank/DDBJ databases">
        <title>Enrichment on poylsaccharides allowed isolation of novel metabolic and taxonomic groups of Haloarchaea.</title>
        <authorList>
            <person name="Sorokin D.Y."/>
            <person name="Elcheninov A.G."/>
            <person name="Khizhniak T.V."/>
            <person name="Kolganova T.V."/>
            <person name="Kublanov I.V."/>
        </authorList>
    </citation>
    <scope>NUCLEOTIDE SEQUENCE</scope>
    <source>
        <strain evidence="2 3">AArc-m2/3/4</strain>
        <strain evidence="1">AArc-xg1-1</strain>
    </source>
</reference>
<dbReference type="EMBL" id="JAOPKB010000002">
    <property type="protein sequence ID" value="MCU4972231.1"/>
    <property type="molecule type" value="Genomic_DNA"/>
</dbReference>
<dbReference type="InterPro" id="IPR023129">
    <property type="entry name" value="MTH889-like_dom_sf"/>
</dbReference>
<evidence type="ECO:0000313" key="3">
    <source>
        <dbReference type="Proteomes" id="UP001320972"/>
    </source>
</evidence>
<dbReference type="AlphaFoldDB" id="A0AAP2Z312"/>
<dbReference type="InterPro" id="IPR003831">
    <property type="entry name" value="DUF211"/>
</dbReference>
<sequence>MAPIRRLVLDVLKPHDPGVVTFATQVNEVERVDAVTSTVVEVDENVKTIRVTIEGTDLDFEAIRTEIEDLSASIHSIDQVATGDRIAEDPLVGS</sequence>
<dbReference type="PANTHER" id="PTHR42240">
    <property type="entry name" value="DUF211 DOMAIN-CONTAINING PROTEIN"/>
    <property type="match status" value="1"/>
</dbReference>
<dbReference type="RefSeq" id="WP_338004988.1">
    <property type="nucleotide sequence ID" value="NZ_JAOPKA010000013.1"/>
</dbReference>
<proteinExistence type="predicted"/>
<accession>A0AAP2Z312</accession>
<comment type="caution">
    <text evidence="1">The sequence shown here is derived from an EMBL/GenBank/DDBJ whole genome shotgun (WGS) entry which is preliminary data.</text>
</comment>
<dbReference type="Pfam" id="PF02680">
    <property type="entry name" value="DUF211"/>
    <property type="match status" value="1"/>
</dbReference>
<evidence type="ECO:0000313" key="4">
    <source>
        <dbReference type="Proteomes" id="UP001321018"/>
    </source>
</evidence>
<evidence type="ECO:0000313" key="1">
    <source>
        <dbReference type="EMBL" id="MCU4743174.1"/>
    </source>
</evidence>
<dbReference type="Proteomes" id="UP001321018">
    <property type="component" value="Unassembled WGS sequence"/>
</dbReference>
<dbReference type="Gene3D" id="3.30.70.1340">
    <property type="entry name" value="MTH889-like domain"/>
    <property type="match status" value="1"/>
</dbReference>
<organism evidence="1 4">
    <name type="scientific">Natronoglomus mannanivorans</name>
    <dbReference type="NCBI Taxonomy" id="2979990"/>
    <lineage>
        <taxon>Archaea</taxon>
        <taxon>Methanobacteriati</taxon>
        <taxon>Methanobacteriota</taxon>
        <taxon>Stenosarchaea group</taxon>
        <taxon>Halobacteria</taxon>
        <taxon>Halobacteriales</taxon>
        <taxon>Natrialbaceae</taxon>
        <taxon>Natronoglomus</taxon>
    </lineage>
</organism>
<dbReference type="PANTHER" id="PTHR42240:SF1">
    <property type="entry name" value="DUF211 DOMAIN-CONTAINING PROTEIN"/>
    <property type="match status" value="1"/>
</dbReference>
<evidence type="ECO:0000313" key="2">
    <source>
        <dbReference type="EMBL" id="MCU4972231.1"/>
    </source>
</evidence>
<name>A0AAP2Z312_9EURY</name>
<dbReference type="SUPFAM" id="SSF160363">
    <property type="entry name" value="MTH889-like"/>
    <property type="match status" value="1"/>
</dbReference>
<gene>
    <name evidence="2" type="ORF">OB955_05715</name>
    <name evidence="1" type="ORF">OB960_17440</name>
</gene>
<dbReference type="EMBL" id="JAOPKA010000013">
    <property type="protein sequence ID" value="MCU4743174.1"/>
    <property type="molecule type" value="Genomic_DNA"/>
</dbReference>
<keyword evidence="3" id="KW-1185">Reference proteome</keyword>
<dbReference type="Proteomes" id="UP001320972">
    <property type="component" value="Unassembled WGS sequence"/>
</dbReference>
<protein>
    <submittedName>
        <fullName evidence="1">DUF211 domain-containing protein</fullName>
    </submittedName>
</protein>